<dbReference type="Proteomes" id="UP000242146">
    <property type="component" value="Unassembled WGS sequence"/>
</dbReference>
<gene>
    <name evidence="1" type="ORF">DM01DRAFT_1382824</name>
</gene>
<sequence length="115" mass="13248">MDTNICLYCEKPLNEVSEWIGFCSDQCHEKESLKTKVPSWAILHPQRRTCSLSAITSVSPVNLTQRLNHRHSYTNLPSIYFQRPFRPVHLPSIPSRPTVHLPKAYPPRLYSTSAM</sequence>
<dbReference type="EMBL" id="MCGT01000011">
    <property type="protein sequence ID" value="ORX55720.1"/>
    <property type="molecule type" value="Genomic_DNA"/>
</dbReference>
<keyword evidence="2" id="KW-1185">Reference proteome</keyword>
<evidence type="ECO:0000313" key="1">
    <source>
        <dbReference type="EMBL" id="ORX55720.1"/>
    </source>
</evidence>
<accession>A0A1X2GK79</accession>
<name>A0A1X2GK79_9FUNG</name>
<proteinExistence type="predicted"/>
<protein>
    <submittedName>
        <fullName evidence="1">Uncharacterized protein</fullName>
    </submittedName>
</protein>
<dbReference type="AlphaFoldDB" id="A0A1X2GK79"/>
<dbReference type="OrthoDB" id="2284478at2759"/>
<reference evidence="1 2" key="1">
    <citation type="submission" date="2016-07" db="EMBL/GenBank/DDBJ databases">
        <title>Pervasive Adenine N6-methylation of Active Genes in Fungi.</title>
        <authorList>
            <consortium name="DOE Joint Genome Institute"/>
            <person name="Mondo S.J."/>
            <person name="Dannebaum R.O."/>
            <person name="Kuo R.C."/>
            <person name="Labutti K."/>
            <person name="Haridas S."/>
            <person name="Kuo A."/>
            <person name="Salamov A."/>
            <person name="Ahrendt S.R."/>
            <person name="Lipzen A."/>
            <person name="Sullivan W."/>
            <person name="Andreopoulos W.B."/>
            <person name="Clum A."/>
            <person name="Lindquist E."/>
            <person name="Daum C."/>
            <person name="Ramamoorthy G.K."/>
            <person name="Gryganskyi A."/>
            <person name="Culley D."/>
            <person name="Magnuson J.K."/>
            <person name="James T.Y."/>
            <person name="O'Malley M.A."/>
            <person name="Stajich J.E."/>
            <person name="Spatafora J.W."/>
            <person name="Visel A."/>
            <person name="Grigoriev I.V."/>
        </authorList>
    </citation>
    <scope>NUCLEOTIDE SEQUENCE [LARGE SCALE GENOMIC DNA]</scope>
    <source>
        <strain evidence="1 2">NRRL 3301</strain>
    </source>
</reference>
<organism evidence="1 2">
    <name type="scientific">Hesseltinella vesiculosa</name>
    <dbReference type="NCBI Taxonomy" id="101127"/>
    <lineage>
        <taxon>Eukaryota</taxon>
        <taxon>Fungi</taxon>
        <taxon>Fungi incertae sedis</taxon>
        <taxon>Mucoromycota</taxon>
        <taxon>Mucoromycotina</taxon>
        <taxon>Mucoromycetes</taxon>
        <taxon>Mucorales</taxon>
        <taxon>Cunninghamellaceae</taxon>
        <taxon>Hesseltinella</taxon>
    </lineage>
</organism>
<evidence type="ECO:0000313" key="2">
    <source>
        <dbReference type="Proteomes" id="UP000242146"/>
    </source>
</evidence>
<comment type="caution">
    <text evidence="1">The sequence shown here is derived from an EMBL/GenBank/DDBJ whole genome shotgun (WGS) entry which is preliminary data.</text>
</comment>